<keyword evidence="2" id="KW-1185">Reference proteome</keyword>
<sequence length="292" mass="31773">GRNCPKGSPAVYCKVAPCDENQCPRYPGARCVNDYCGGCNARYYVNKIEVTKFCPSSPPKCPDGNPPVQCFVAPCTNKTCPAYPEAKCVEDYCGGCNFFFVYNNTNVTSQCAGDLCPAGVKTFNCFVAPCDVSTCPRYPNARCVDDYCGGCNARYFVNDTEVTRFCPSSPEVCPDGNRPVACFQQPCNATRCQAFPNATCVDDYCEGCNARFFISKTEVTQQCCDTPPVNQCPPKDLVNCFVDPCDPRFTSCNNVPTAACSSDYCGGCKARWFLPDCSEATETCNNSIAQKT</sequence>
<gene>
    <name evidence="1" type="ORF">CUNI_LOCUS8821</name>
</gene>
<comment type="caution">
    <text evidence="1">The sequence shown here is derived from an EMBL/GenBank/DDBJ whole genome shotgun (WGS) entry which is preliminary data.</text>
</comment>
<dbReference type="OrthoDB" id="6150188at2759"/>
<organism evidence="1 2">
    <name type="scientific">Candidula unifasciata</name>
    <dbReference type="NCBI Taxonomy" id="100452"/>
    <lineage>
        <taxon>Eukaryota</taxon>
        <taxon>Metazoa</taxon>
        <taxon>Spiralia</taxon>
        <taxon>Lophotrochozoa</taxon>
        <taxon>Mollusca</taxon>
        <taxon>Gastropoda</taxon>
        <taxon>Heterobranchia</taxon>
        <taxon>Euthyneura</taxon>
        <taxon>Panpulmonata</taxon>
        <taxon>Eupulmonata</taxon>
        <taxon>Stylommatophora</taxon>
        <taxon>Helicina</taxon>
        <taxon>Helicoidea</taxon>
        <taxon>Geomitridae</taxon>
        <taxon>Candidula</taxon>
    </lineage>
</organism>
<accession>A0A8S3Z191</accession>
<protein>
    <submittedName>
        <fullName evidence="1">Uncharacterized protein</fullName>
    </submittedName>
</protein>
<dbReference type="Proteomes" id="UP000678393">
    <property type="component" value="Unassembled WGS sequence"/>
</dbReference>
<dbReference type="AlphaFoldDB" id="A0A8S3Z191"/>
<feature type="non-terminal residue" evidence="1">
    <location>
        <position position="1"/>
    </location>
</feature>
<name>A0A8S3Z191_9EUPU</name>
<evidence type="ECO:0000313" key="2">
    <source>
        <dbReference type="Proteomes" id="UP000678393"/>
    </source>
</evidence>
<proteinExistence type="predicted"/>
<evidence type="ECO:0000313" key="1">
    <source>
        <dbReference type="EMBL" id="CAG5123263.1"/>
    </source>
</evidence>
<dbReference type="EMBL" id="CAJHNH020001485">
    <property type="protein sequence ID" value="CAG5123263.1"/>
    <property type="molecule type" value="Genomic_DNA"/>
</dbReference>
<reference evidence="1" key="1">
    <citation type="submission" date="2021-04" db="EMBL/GenBank/DDBJ databases">
        <authorList>
            <consortium name="Molecular Ecology Group"/>
        </authorList>
    </citation>
    <scope>NUCLEOTIDE SEQUENCE</scope>
</reference>